<dbReference type="PANTHER" id="PTHR43065:SF42">
    <property type="entry name" value="TWO-COMPONENT SENSOR PPRA"/>
    <property type="match status" value="1"/>
</dbReference>
<dbReference type="InterPro" id="IPR033414">
    <property type="entry name" value="Sensor_dom"/>
</dbReference>
<sequence length="651" mass="74279">MTTGKYSTELISPLRSRLGRRTVFILVLLSSVFTLISTMTQLYFNYTQHMDHIEIRHIEIRDVHAHVLASFIWDFNLTQLQQRVDHLVLLSDIDYLKVQSGNYSLAVGNPLTSEVIRHVYPLTIREPVSHETELIGTVTVESSLENIHNILIHTFLTTLAINTLKTILVCYLILVIFHHSINQRIYSIVRFLQRYTPTNPGTQLEVRQTPFITQHDDELSLLVKETNKLTQNLRAFYQSNHLERTRSRHFALISSDWLWETDDSLQLTYASEGMLKALHLSGSNPVPFTQVEALQPAQDLHRFLAQKQSFQQCEVTIILDGIRQWFVFQALARYNDMHEFLGFRGTALNISALKFGQLALKQLNQELEYKVRQRTDELAQNLAQLKQTQTQLIQSEKFTALGGLVAGVAHEVNTPLGIAVTATSVTEDVRKTLEESFHHQTLTTHQFTELIQRLTLSVELLKSNLTRASKLMQNFKQTAVDQISECQCQFNIYQILQALIVSMHPETRKVPVEPALEGDQTLTMNSFPGCLTQVIANLIMNSTRHAFGDENTPVVPQIMIRFYAEGESVVFEYIDNGIGIPEYLHQKIFEPFYTTQRGHGGSGLGLNLVFNLVTQQLQGTLQFSSTPGQGLHYWLKLPKQLKIQTHETISS</sequence>
<evidence type="ECO:0000256" key="1">
    <source>
        <dbReference type="ARBA" id="ARBA00000085"/>
    </source>
</evidence>
<dbReference type="Pfam" id="PF02518">
    <property type="entry name" value="HATPase_c"/>
    <property type="match status" value="1"/>
</dbReference>
<dbReference type="EC" id="2.7.13.3" evidence="2"/>
<feature type="transmembrane region" description="Helical" evidence="3">
    <location>
        <begin position="23"/>
        <end position="44"/>
    </location>
</feature>
<feature type="domain" description="Histidine kinase" evidence="4">
    <location>
        <begin position="407"/>
        <end position="641"/>
    </location>
</feature>
<keyword evidence="3" id="KW-0472">Membrane</keyword>
<dbReference type="PANTHER" id="PTHR43065">
    <property type="entry name" value="SENSOR HISTIDINE KINASE"/>
    <property type="match status" value="1"/>
</dbReference>
<dbReference type="InterPro" id="IPR003594">
    <property type="entry name" value="HATPase_dom"/>
</dbReference>
<accession>A0A1Z2SLM3</accession>
<evidence type="ECO:0000313" key="5">
    <source>
        <dbReference type="EMBL" id="ASA58101.1"/>
    </source>
</evidence>
<dbReference type="AlphaFoldDB" id="A0A1Z2SLM3"/>
<dbReference type="PRINTS" id="PR00344">
    <property type="entry name" value="BCTRLSENSOR"/>
</dbReference>
<keyword evidence="3" id="KW-0812">Transmembrane</keyword>
<evidence type="ECO:0000256" key="2">
    <source>
        <dbReference type="ARBA" id="ARBA00012438"/>
    </source>
</evidence>
<dbReference type="Gene3D" id="1.10.287.130">
    <property type="match status" value="1"/>
</dbReference>
<protein>
    <recommendedName>
        <fullName evidence="2">histidine kinase</fullName>
        <ecNumber evidence="2">2.7.13.3</ecNumber>
    </recommendedName>
</protein>
<dbReference type="InterPro" id="IPR005467">
    <property type="entry name" value="His_kinase_dom"/>
</dbReference>
<evidence type="ECO:0000313" key="6">
    <source>
        <dbReference type="Proteomes" id="UP000196708"/>
    </source>
</evidence>
<proteinExistence type="predicted"/>
<dbReference type="SMART" id="SM00387">
    <property type="entry name" value="HATPase_c"/>
    <property type="match status" value="1"/>
</dbReference>
<dbReference type="Proteomes" id="UP000196708">
    <property type="component" value="Chromosome 2"/>
</dbReference>
<evidence type="ECO:0000259" key="4">
    <source>
        <dbReference type="PROSITE" id="PS50109"/>
    </source>
</evidence>
<gene>
    <name evidence="5" type="ORF">BSQ33_20650</name>
</gene>
<dbReference type="EMBL" id="CP018836">
    <property type="protein sequence ID" value="ASA58101.1"/>
    <property type="molecule type" value="Genomic_DNA"/>
</dbReference>
<dbReference type="KEGG" id="vga:BSQ33_20650"/>
<reference evidence="5 6" key="1">
    <citation type="submission" date="2016-12" db="EMBL/GenBank/DDBJ databases">
        <authorList>
            <person name="Song W.-J."/>
            <person name="Kurnit D.M."/>
        </authorList>
    </citation>
    <scope>NUCLEOTIDE SEQUENCE [LARGE SCALE GENOMIC DNA]</scope>
    <source>
        <strain evidence="5 6">ATCC 43942</strain>
    </source>
</reference>
<dbReference type="Pfam" id="PF17149">
    <property type="entry name" value="CHASE5"/>
    <property type="match status" value="1"/>
</dbReference>
<organism evidence="5 6">
    <name type="scientific">Vibrio gazogenes</name>
    <dbReference type="NCBI Taxonomy" id="687"/>
    <lineage>
        <taxon>Bacteria</taxon>
        <taxon>Pseudomonadati</taxon>
        <taxon>Pseudomonadota</taxon>
        <taxon>Gammaproteobacteria</taxon>
        <taxon>Vibrionales</taxon>
        <taxon>Vibrionaceae</taxon>
        <taxon>Vibrio</taxon>
    </lineage>
</organism>
<comment type="catalytic activity">
    <reaction evidence="1">
        <text>ATP + protein L-histidine = ADP + protein N-phospho-L-histidine.</text>
        <dbReference type="EC" id="2.7.13.3"/>
    </reaction>
</comment>
<dbReference type="InterPro" id="IPR036890">
    <property type="entry name" value="HATPase_C_sf"/>
</dbReference>
<dbReference type="CDD" id="cd00075">
    <property type="entry name" value="HATPase"/>
    <property type="match status" value="1"/>
</dbReference>
<dbReference type="Gene3D" id="3.30.565.10">
    <property type="entry name" value="Histidine kinase-like ATPase, C-terminal domain"/>
    <property type="match status" value="1"/>
</dbReference>
<dbReference type="InterPro" id="IPR004358">
    <property type="entry name" value="Sig_transdc_His_kin-like_C"/>
</dbReference>
<dbReference type="GO" id="GO:0004673">
    <property type="term" value="F:protein histidine kinase activity"/>
    <property type="evidence" value="ECO:0007669"/>
    <property type="project" value="UniProtKB-EC"/>
</dbReference>
<evidence type="ECO:0000256" key="3">
    <source>
        <dbReference type="SAM" id="Phobius"/>
    </source>
</evidence>
<dbReference type="RefSeq" id="WP_088135191.1">
    <property type="nucleotide sequence ID" value="NZ_CP018836.1"/>
</dbReference>
<dbReference type="SUPFAM" id="SSF55874">
    <property type="entry name" value="ATPase domain of HSP90 chaperone/DNA topoisomerase II/histidine kinase"/>
    <property type="match status" value="1"/>
</dbReference>
<dbReference type="OrthoDB" id="1931120at2"/>
<name>A0A1Z2SLM3_VIBGA</name>
<dbReference type="PROSITE" id="PS50109">
    <property type="entry name" value="HIS_KIN"/>
    <property type="match status" value="1"/>
</dbReference>
<keyword evidence="3" id="KW-1133">Transmembrane helix</keyword>